<reference evidence="1" key="1">
    <citation type="journal article" date="2020" name="Mol. Plant Microbe Interact.">
        <title>Genome Sequence of the Biocontrol Agent Coniothyrium minitans strain Conio (IMI 134523).</title>
        <authorList>
            <person name="Patel D."/>
            <person name="Shittu T.A."/>
            <person name="Baroncelli R."/>
            <person name="Muthumeenakshi S."/>
            <person name="Osborne T.H."/>
            <person name="Janganan T.K."/>
            <person name="Sreenivasaprasad S."/>
        </authorList>
    </citation>
    <scope>NUCLEOTIDE SEQUENCE</scope>
    <source>
        <strain evidence="1">Conio</strain>
    </source>
</reference>
<name>A0A9P6GNP9_9PLEO</name>
<dbReference type="AlphaFoldDB" id="A0A9P6GNP9"/>
<accession>A0A9P6GNP9</accession>
<evidence type="ECO:0000313" key="2">
    <source>
        <dbReference type="Proteomes" id="UP000756921"/>
    </source>
</evidence>
<protein>
    <submittedName>
        <fullName evidence="1">Uncharacterized protein</fullName>
    </submittedName>
</protein>
<proteinExistence type="predicted"/>
<organism evidence="1 2">
    <name type="scientific">Paraphaeosphaeria minitans</name>
    <dbReference type="NCBI Taxonomy" id="565426"/>
    <lineage>
        <taxon>Eukaryota</taxon>
        <taxon>Fungi</taxon>
        <taxon>Dikarya</taxon>
        <taxon>Ascomycota</taxon>
        <taxon>Pezizomycotina</taxon>
        <taxon>Dothideomycetes</taxon>
        <taxon>Pleosporomycetidae</taxon>
        <taxon>Pleosporales</taxon>
        <taxon>Massarineae</taxon>
        <taxon>Didymosphaeriaceae</taxon>
        <taxon>Paraphaeosphaeria</taxon>
    </lineage>
</organism>
<dbReference type="EMBL" id="WJXW01000004">
    <property type="protein sequence ID" value="KAF9737419.1"/>
    <property type="molecule type" value="Genomic_DNA"/>
</dbReference>
<evidence type="ECO:0000313" key="1">
    <source>
        <dbReference type="EMBL" id="KAF9737419.1"/>
    </source>
</evidence>
<dbReference type="Proteomes" id="UP000756921">
    <property type="component" value="Unassembled WGS sequence"/>
</dbReference>
<sequence>MQARRRGCSWGLSPLDGRLLDALPNDLTPLLPVAEPSTPHPLHDLSALNLAACRAAGPPAALQTQLTSTPTCMRSGRRAVRECVRWGTLKLIYVKLIGARRSPSTPVCSSNFLPDFAAIHNNMEPVRCIPPVLHDRHQWLRQRSRLASARGRCWSEI</sequence>
<gene>
    <name evidence="1" type="ORF">PMIN01_05198</name>
</gene>
<keyword evidence="2" id="KW-1185">Reference proteome</keyword>
<comment type="caution">
    <text evidence="1">The sequence shown here is derived from an EMBL/GenBank/DDBJ whole genome shotgun (WGS) entry which is preliminary data.</text>
</comment>